<evidence type="ECO:0000313" key="2">
    <source>
        <dbReference type="EMBL" id="DAG02457.1"/>
    </source>
</evidence>
<feature type="transmembrane region" description="Helical" evidence="1">
    <location>
        <begin position="18"/>
        <end position="34"/>
    </location>
</feature>
<keyword evidence="1" id="KW-1133">Transmembrane helix</keyword>
<name>A0A8S5V6T1_9CAUD</name>
<accession>A0A8S5V6T1</accession>
<protein>
    <submittedName>
        <fullName evidence="2">Uncharacterized protein</fullName>
    </submittedName>
</protein>
<proteinExistence type="predicted"/>
<reference evidence="2" key="1">
    <citation type="journal article" date="2021" name="Proc. Natl. Acad. Sci. U.S.A.">
        <title>A Catalog of Tens of Thousands of Viruses from Human Metagenomes Reveals Hidden Associations with Chronic Diseases.</title>
        <authorList>
            <person name="Tisza M.J."/>
            <person name="Buck C.B."/>
        </authorList>
    </citation>
    <scope>NUCLEOTIDE SEQUENCE</scope>
    <source>
        <strain evidence="2">CtXt06</strain>
    </source>
</reference>
<dbReference type="EMBL" id="BK016209">
    <property type="protein sequence ID" value="DAG02457.1"/>
    <property type="molecule type" value="Genomic_DNA"/>
</dbReference>
<sequence length="40" mass="4771">MPLVGNAHNLVYLTSERLLYMIRLIILLELISRLQKKLKY</sequence>
<evidence type="ECO:0000256" key="1">
    <source>
        <dbReference type="SAM" id="Phobius"/>
    </source>
</evidence>
<keyword evidence="1" id="KW-0472">Membrane</keyword>
<organism evidence="2">
    <name type="scientific">CrAss-like virus sp. ctXt06</name>
    <dbReference type="NCBI Taxonomy" id="2825837"/>
    <lineage>
        <taxon>Viruses</taxon>
        <taxon>Duplodnaviria</taxon>
        <taxon>Heunggongvirae</taxon>
        <taxon>Uroviricota</taxon>
        <taxon>Caudoviricetes</taxon>
        <taxon>Crassvirales</taxon>
    </lineage>
</organism>
<keyword evidence="1" id="KW-0812">Transmembrane</keyword>